<sequence>MTCPRTSPRDGLTLSRIAAGMWRLMDWKMSEQALRGYIDDCLALGVTTFDHADIYGGYAVEEAFGKTLKTHPSLREQIELVTKTGIALVSPNRPEHRLKHYNTDPTHIRDAVERSLRNFNTDHLDLLLIHRPDPLMRFDEIAREVEQLKRAGKIRAFGVSNFTPAQFQAMNTFTPLATNQIELSPFRTDTITDGTLDQLQGIGVPPMIWSALGGGRLFAEGNDAAARVRTVASEIADRHDVSMLTVIYAWLLRLPSDPIVITGSQRRDAVRDAVTATELQLDRQEWFAILEAATGNEVA</sequence>
<evidence type="ECO:0000259" key="1">
    <source>
        <dbReference type="Pfam" id="PF00248"/>
    </source>
</evidence>
<name>A0A1I3QH21_9BURK</name>
<dbReference type="CDD" id="cd19092">
    <property type="entry name" value="AKR_BsYcsN_EcYdhF-like"/>
    <property type="match status" value="1"/>
</dbReference>
<organism evidence="2 3">
    <name type="scientific">Paraburkholderia megapolitana</name>
    <dbReference type="NCBI Taxonomy" id="420953"/>
    <lineage>
        <taxon>Bacteria</taxon>
        <taxon>Pseudomonadati</taxon>
        <taxon>Pseudomonadota</taxon>
        <taxon>Betaproteobacteria</taxon>
        <taxon>Burkholderiales</taxon>
        <taxon>Burkholderiaceae</taxon>
        <taxon>Paraburkholderia</taxon>
    </lineage>
</organism>
<gene>
    <name evidence="2" type="ORF">SAMN05192543_106381</name>
</gene>
<dbReference type="GO" id="GO:0016491">
    <property type="term" value="F:oxidoreductase activity"/>
    <property type="evidence" value="ECO:0007669"/>
    <property type="project" value="InterPro"/>
</dbReference>
<dbReference type="AlphaFoldDB" id="A0A1I3QH21"/>
<protein>
    <submittedName>
        <fullName evidence="2">Predicted oxidoreductase</fullName>
    </submittedName>
</protein>
<dbReference type="PANTHER" id="PTHR43364:SF1">
    <property type="entry name" value="OXIDOREDUCTASE YDHF"/>
    <property type="match status" value="1"/>
</dbReference>
<dbReference type="Gene3D" id="3.20.20.100">
    <property type="entry name" value="NADP-dependent oxidoreductase domain"/>
    <property type="match status" value="1"/>
</dbReference>
<dbReference type="InterPro" id="IPR036812">
    <property type="entry name" value="NAD(P)_OxRdtase_dom_sf"/>
</dbReference>
<dbReference type="PRINTS" id="PR00069">
    <property type="entry name" value="ALDKETRDTASE"/>
</dbReference>
<reference evidence="2 3" key="1">
    <citation type="submission" date="2016-10" db="EMBL/GenBank/DDBJ databases">
        <authorList>
            <person name="de Groot N.N."/>
        </authorList>
    </citation>
    <scope>NUCLEOTIDE SEQUENCE [LARGE SCALE GENOMIC DNA]</scope>
    <source>
        <strain evidence="2 3">LMG 23650</strain>
    </source>
</reference>
<dbReference type="EMBL" id="FOQU01000006">
    <property type="protein sequence ID" value="SFJ33434.1"/>
    <property type="molecule type" value="Genomic_DNA"/>
</dbReference>
<keyword evidence="3" id="KW-1185">Reference proteome</keyword>
<dbReference type="Proteomes" id="UP000199548">
    <property type="component" value="Unassembled WGS sequence"/>
</dbReference>
<evidence type="ECO:0000313" key="3">
    <source>
        <dbReference type="Proteomes" id="UP000199548"/>
    </source>
</evidence>
<dbReference type="PANTHER" id="PTHR43364">
    <property type="entry name" value="NADH-SPECIFIC METHYLGLYOXAL REDUCTASE-RELATED"/>
    <property type="match status" value="1"/>
</dbReference>
<dbReference type="OrthoDB" id="9768793at2"/>
<proteinExistence type="predicted"/>
<dbReference type="Pfam" id="PF00248">
    <property type="entry name" value="Aldo_ket_red"/>
    <property type="match status" value="1"/>
</dbReference>
<dbReference type="InterPro" id="IPR020471">
    <property type="entry name" value="AKR"/>
</dbReference>
<dbReference type="SUPFAM" id="SSF51430">
    <property type="entry name" value="NAD(P)-linked oxidoreductase"/>
    <property type="match status" value="1"/>
</dbReference>
<dbReference type="RefSeq" id="WP_091015615.1">
    <property type="nucleotide sequence ID" value="NZ_CP041743.1"/>
</dbReference>
<dbReference type="InterPro" id="IPR050523">
    <property type="entry name" value="AKR_Detox_Biosynth"/>
</dbReference>
<dbReference type="GO" id="GO:0005829">
    <property type="term" value="C:cytosol"/>
    <property type="evidence" value="ECO:0007669"/>
    <property type="project" value="TreeGrafter"/>
</dbReference>
<dbReference type="InterPro" id="IPR023210">
    <property type="entry name" value="NADP_OxRdtase_dom"/>
</dbReference>
<accession>A0A1I3QH21</accession>
<dbReference type="STRING" id="420953.SAMN05192543_106381"/>
<evidence type="ECO:0000313" key="2">
    <source>
        <dbReference type="EMBL" id="SFJ33434.1"/>
    </source>
</evidence>
<feature type="domain" description="NADP-dependent oxidoreductase" evidence="1">
    <location>
        <begin position="16"/>
        <end position="290"/>
    </location>
</feature>